<accession>A0AA40C2U0</accession>
<dbReference type="Gene3D" id="3.40.50.300">
    <property type="entry name" value="P-loop containing nucleotide triphosphate hydrolases"/>
    <property type="match status" value="1"/>
</dbReference>
<keyword evidence="10 13" id="KW-0342">GTP-binding</keyword>
<feature type="binding site" evidence="12">
    <location>
        <position position="158"/>
    </location>
    <ligand>
        <name>GTP</name>
        <dbReference type="ChEBI" id="CHEBI:37565"/>
    </ligand>
</feature>
<dbReference type="Proteomes" id="UP001175000">
    <property type="component" value="Unassembled WGS sequence"/>
</dbReference>
<keyword evidence="11" id="KW-0460">Magnesium</keyword>
<evidence type="ECO:0000256" key="11">
    <source>
        <dbReference type="PIRSR" id="PIRSR606687-1"/>
    </source>
</evidence>
<comment type="subcellular location">
    <subcellularLocation>
        <location evidence="1">Endoplasmic reticulum</location>
    </subcellularLocation>
    <subcellularLocation>
        <location evidence="2">Golgi apparatus</location>
    </subcellularLocation>
</comment>
<feature type="binding site" evidence="13">
    <location>
        <begin position="29"/>
        <end position="36"/>
    </location>
    <ligand>
        <name>GTP</name>
        <dbReference type="ChEBI" id="CHEBI:37565"/>
    </ligand>
</feature>
<evidence type="ECO:0000256" key="12">
    <source>
        <dbReference type="PIRSR" id="PIRSR606687-2"/>
    </source>
</evidence>
<sequence length="218" mass="24238">MSSLLSTLATLLPTSPFPRPKRVTLLITGLDNAGKTTLIHRMRNPDPNDNENNGLPSSGDIHLTTQTTTGGRKRLILNPIDTGLLQYRHHPGGIHQLWRDFLNDGNVSFVVFVVDAADAERFDKAVMLFGSLLRILDEMERKGDVERTKIPVLVLGNKIDHYGAVAEAELRERLGLKPGCGRNEGAKEENSRPMELFMCSAVTRQGYPEGFDWLTGYL</sequence>
<comment type="similarity">
    <text evidence="3">Belongs to the small GTPase superfamily. SAR1 family.</text>
</comment>
<reference evidence="16" key="1">
    <citation type="submission" date="2023-06" db="EMBL/GenBank/DDBJ databases">
        <title>Genome-scale phylogeny and comparative genomics of the fungal order Sordariales.</title>
        <authorList>
            <consortium name="Lawrence Berkeley National Laboratory"/>
            <person name="Hensen N."/>
            <person name="Bonometti L."/>
            <person name="Westerberg I."/>
            <person name="Brannstrom I.O."/>
            <person name="Guillou S."/>
            <person name="Cros-Aarteil S."/>
            <person name="Calhoun S."/>
            <person name="Haridas S."/>
            <person name="Kuo A."/>
            <person name="Mondo S."/>
            <person name="Pangilinan J."/>
            <person name="Riley R."/>
            <person name="Labutti K."/>
            <person name="Andreopoulos B."/>
            <person name="Lipzen A."/>
            <person name="Chen C."/>
            <person name="Yanf M."/>
            <person name="Daum C."/>
            <person name="Ng V."/>
            <person name="Clum A."/>
            <person name="Steindorff A."/>
            <person name="Ohm R."/>
            <person name="Martin F."/>
            <person name="Silar P."/>
            <person name="Natvig D."/>
            <person name="Lalanne C."/>
            <person name="Gautier V."/>
            <person name="Ament-Velasquez S.L."/>
            <person name="Kruys A."/>
            <person name="Hutchinson M.I."/>
            <person name="Powell A.J."/>
            <person name="Barry K."/>
            <person name="Miller A.N."/>
            <person name="Grigoriev I.V."/>
            <person name="Debuchy R."/>
            <person name="Gladieux P."/>
            <person name="Thoren M.H."/>
            <person name="Johannesson H."/>
        </authorList>
    </citation>
    <scope>NUCLEOTIDE SEQUENCE</scope>
    <source>
        <strain evidence="16">CBS 606.72</strain>
    </source>
</reference>
<evidence type="ECO:0000256" key="5">
    <source>
        <dbReference type="ARBA" id="ARBA00022741"/>
    </source>
</evidence>
<evidence type="ECO:0000256" key="8">
    <source>
        <dbReference type="ARBA" id="ARBA00022927"/>
    </source>
</evidence>
<keyword evidence="4" id="KW-0813">Transport</keyword>
<keyword evidence="8" id="KW-0653">Protein transport</keyword>
<dbReference type="EMBL" id="JAULSU010000003">
    <property type="protein sequence ID" value="KAK0622774.1"/>
    <property type="molecule type" value="Genomic_DNA"/>
</dbReference>
<feature type="region of interest" description="Disordered" evidence="15">
    <location>
        <begin position="41"/>
        <end position="65"/>
    </location>
</feature>
<proteinExistence type="inferred from homology"/>
<dbReference type="SUPFAM" id="SSF52540">
    <property type="entry name" value="P-loop containing nucleoside triphosphate hydrolases"/>
    <property type="match status" value="1"/>
</dbReference>
<evidence type="ECO:0000256" key="3">
    <source>
        <dbReference type="ARBA" id="ARBA00007507"/>
    </source>
</evidence>
<feature type="binding site" evidence="12">
    <location>
        <position position="35"/>
    </location>
    <ligand>
        <name>GTP</name>
        <dbReference type="ChEBI" id="CHEBI:37565"/>
    </ligand>
</feature>
<dbReference type="GO" id="GO:0046872">
    <property type="term" value="F:metal ion binding"/>
    <property type="evidence" value="ECO:0007669"/>
    <property type="project" value="UniProtKB-KW"/>
</dbReference>
<evidence type="ECO:0000256" key="10">
    <source>
        <dbReference type="ARBA" id="ARBA00023134"/>
    </source>
</evidence>
<evidence type="ECO:0000256" key="1">
    <source>
        <dbReference type="ARBA" id="ARBA00004240"/>
    </source>
</evidence>
<dbReference type="GO" id="GO:0005525">
    <property type="term" value="F:GTP binding"/>
    <property type="evidence" value="ECO:0007669"/>
    <property type="project" value="UniProtKB-KW"/>
</dbReference>
<organism evidence="16 17">
    <name type="scientific">Immersiella caudata</name>
    <dbReference type="NCBI Taxonomy" id="314043"/>
    <lineage>
        <taxon>Eukaryota</taxon>
        <taxon>Fungi</taxon>
        <taxon>Dikarya</taxon>
        <taxon>Ascomycota</taxon>
        <taxon>Pezizomycotina</taxon>
        <taxon>Sordariomycetes</taxon>
        <taxon>Sordariomycetidae</taxon>
        <taxon>Sordariales</taxon>
        <taxon>Lasiosphaeriaceae</taxon>
        <taxon>Immersiella</taxon>
    </lineage>
</organism>
<feature type="binding site" evidence="14">
    <location>
        <position position="36"/>
    </location>
    <ligand>
        <name>Mg(2+)</name>
        <dbReference type="ChEBI" id="CHEBI:18420"/>
    </ligand>
</feature>
<feature type="binding site" evidence="11">
    <location>
        <position position="31"/>
    </location>
    <ligand>
        <name>Mg(2+)</name>
        <dbReference type="ChEBI" id="CHEBI:18420"/>
    </ligand>
</feature>
<dbReference type="PROSITE" id="PS51417">
    <property type="entry name" value="ARF"/>
    <property type="match status" value="1"/>
</dbReference>
<dbReference type="SMART" id="SM00178">
    <property type="entry name" value="SAR"/>
    <property type="match status" value="1"/>
</dbReference>
<dbReference type="AlphaFoldDB" id="A0AA40C2U0"/>
<feature type="binding site" evidence="14">
    <location>
        <position position="57"/>
    </location>
    <ligand>
        <name>Mg(2+)</name>
        <dbReference type="ChEBI" id="CHEBI:18420"/>
    </ligand>
</feature>
<evidence type="ECO:0000256" key="14">
    <source>
        <dbReference type="PIRSR" id="PIRSR606689-2"/>
    </source>
</evidence>
<dbReference type="GO" id="GO:0003924">
    <property type="term" value="F:GTPase activity"/>
    <property type="evidence" value="ECO:0007669"/>
    <property type="project" value="InterPro"/>
</dbReference>
<feature type="binding site" evidence="12">
    <location>
        <position position="160"/>
    </location>
    <ligand>
        <name>GTP</name>
        <dbReference type="ChEBI" id="CHEBI:37565"/>
    </ligand>
</feature>
<feature type="binding site" evidence="12">
    <location>
        <position position="34"/>
    </location>
    <ligand>
        <name>GTP</name>
        <dbReference type="ChEBI" id="CHEBI:37565"/>
    </ligand>
</feature>
<evidence type="ECO:0000256" key="2">
    <source>
        <dbReference type="ARBA" id="ARBA00004555"/>
    </source>
</evidence>
<dbReference type="InterPro" id="IPR027417">
    <property type="entry name" value="P-loop_NTPase"/>
</dbReference>
<dbReference type="GO" id="GO:0005783">
    <property type="term" value="C:endoplasmic reticulum"/>
    <property type="evidence" value="ECO:0007669"/>
    <property type="project" value="UniProtKB-SubCell"/>
</dbReference>
<keyword evidence="17" id="KW-1185">Reference proteome</keyword>
<comment type="caution">
    <text evidence="16">The sequence shown here is derived from an EMBL/GenBank/DDBJ whole genome shotgun (WGS) entry which is preliminary data.</text>
</comment>
<dbReference type="Pfam" id="PF00025">
    <property type="entry name" value="Arf"/>
    <property type="match status" value="1"/>
</dbReference>
<keyword evidence="7" id="KW-0931">ER-Golgi transport</keyword>
<feature type="binding site" evidence="12">
    <location>
        <position position="37"/>
    </location>
    <ligand>
        <name>GTP</name>
        <dbReference type="ChEBI" id="CHEBI:37565"/>
    </ligand>
</feature>
<evidence type="ECO:0000256" key="15">
    <source>
        <dbReference type="SAM" id="MobiDB-lite"/>
    </source>
</evidence>
<dbReference type="PROSITE" id="PS51422">
    <property type="entry name" value="SAR1"/>
    <property type="match status" value="1"/>
</dbReference>
<evidence type="ECO:0000256" key="7">
    <source>
        <dbReference type="ARBA" id="ARBA00022892"/>
    </source>
</evidence>
<keyword evidence="5 12" id="KW-0547">Nucleotide-binding</keyword>
<dbReference type="GO" id="GO:0016192">
    <property type="term" value="P:vesicle-mediated transport"/>
    <property type="evidence" value="ECO:0007669"/>
    <property type="project" value="UniProtKB-KW"/>
</dbReference>
<dbReference type="PANTHER" id="PTHR45684">
    <property type="entry name" value="RE74312P"/>
    <property type="match status" value="1"/>
</dbReference>
<feature type="binding site" evidence="12">
    <location>
        <position position="36"/>
    </location>
    <ligand>
        <name>GTP</name>
        <dbReference type="ChEBI" id="CHEBI:37565"/>
    </ligand>
</feature>
<dbReference type="SMART" id="SM00177">
    <property type="entry name" value="ARF"/>
    <property type="match status" value="1"/>
</dbReference>
<gene>
    <name evidence="16" type="ORF">B0T14DRAFT_514450</name>
</gene>
<dbReference type="InterPro" id="IPR006687">
    <property type="entry name" value="Small_GTPase_SAR1"/>
</dbReference>
<evidence type="ECO:0000256" key="6">
    <source>
        <dbReference type="ARBA" id="ARBA00022824"/>
    </source>
</evidence>
<evidence type="ECO:0000256" key="4">
    <source>
        <dbReference type="ARBA" id="ARBA00022448"/>
    </source>
</evidence>
<keyword evidence="11" id="KW-0479">Metal-binding</keyword>
<feature type="binding site" evidence="12">
    <location>
        <position position="157"/>
    </location>
    <ligand>
        <name>GTP</name>
        <dbReference type="ChEBI" id="CHEBI:37565"/>
    </ligand>
</feature>
<feature type="binding site" evidence="12">
    <location>
        <position position="202"/>
    </location>
    <ligand>
        <name>GTP</name>
        <dbReference type="ChEBI" id="CHEBI:37565"/>
    </ligand>
</feature>
<evidence type="ECO:0000313" key="17">
    <source>
        <dbReference type="Proteomes" id="UP001175000"/>
    </source>
</evidence>
<dbReference type="InterPro" id="IPR006689">
    <property type="entry name" value="Small_GTPase_ARF/SAR"/>
</dbReference>
<dbReference type="GO" id="GO:0006886">
    <property type="term" value="P:intracellular protein transport"/>
    <property type="evidence" value="ECO:0007669"/>
    <property type="project" value="InterPro"/>
</dbReference>
<evidence type="ECO:0000256" key="13">
    <source>
        <dbReference type="PIRSR" id="PIRSR606689-1"/>
    </source>
</evidence>
<feature type="binding site" evidence="13">
    <location>
        <begin position="157"/>
        <end position="160"/>
    </location>
    <ligand>
        <name>GTP</name>
        <dbReference type="ChEBI" id="CHEBI:37565"/>
    </ligand>
</feature>
<name>A0AA40C2U0_9PEZI</name>
<keyword evidence="9" id="KW-0333">Golgi apparatus</keyword>
<evidence type="ECO:0000256" key="9">
    <source>
        <dbReference type="ARBA" id="ARBA00023034"/>
    </source>
</evidence>
<evidence type="ECO:0000313" key="16">
    <source>
        <dbReference type="EMBL" id="KAK0622774.1"/>
    </source>
</evidence>
<feature type="binding site" evidence="12">
    <location>
        <position position="32"/>
    </location>
    <ligand>
        <name>GTP</name>
        <dbReference type="ChEBI" id="CHEBI:37565"/>
    </ligand>
</feature>
<keyword evidence="6" id="KW-0256">Endoplasmic reticulum</keyword>
<protein>
    <submittedName>
        <fullName evidence="16">ADP-ribosylation factor family-domain-containing protein</fullName>
    </submittedName>
</protein>
<dbReference type="GO" id="GO:0005794">
    <property type="term" value="C:Golgi apparatus"/>
    <property type="evidence" value="ECO:0007669"/>
    <property type="project" value="UniProtKB-SubCell"/>
</dbReference>